<sequence length="357" mass="38716">MNLGGSIPRFVSDSLTDPAAARAPLSTLRYFNQVKPAESFEAADARELGLLLVLDLNDVRTKGDPHPLEAKLKTFVERTAALRGVQAAHPWIEALLLEALRNRLRVPKGCDKALAEMTEGDARKAGRAFANALVANVSAEAAVDEWVMTYPALGELEQRYDFVRPMMNAVASAILAQVAWGVKFRAYVGAVMSAADALSDAYMIKTFYESGATGTANGLLAMVGANLLFQLLIVHVQVQGLKKDKWRTALFEMLTVVTFTKPGIDAYRVASGAEKKPGAALPPLVEMICTKFGELAFEAIPGLILQLMALLKLNKETRGRGAFISIAFSTASTAFTATTMFWDMDTDPWQRKASPSL</sequence>
<reference evidence="2 3" key="1">
    <citation type="journal article" date="2023" name="Commun. Biol.">
        <title>Genome analysis of Parmales, the sister group of diatoms, reveals the evolutionary specialization of diatoms from phago-mixotrophs to photoautotrophs.</title>
        <authorList>
            <person name="Ban H."/>
            <person name="Sato S."/>
            <person name="Yoshikawa S."/>
            <person name="Yamada K."/>
            <person name="Nakamura Y."/>
            <person name="Ichinomiya M."/>
            <person name="Sato N."/>
            <person name="Blanc-Mathieu R."/>
            <person name="Endo H."/>
            <person name="Kuwata A."/>
            <person name="Ogata H."/>
        </authorList>
    </citation>
    <scope>NUCLEOTIDE SEQUENCE [LARGE SCALE GENOMIC DNA]</scope>
</reference>
<proteinExistence type="predicted"/>
<keyword evidence="3" id="KW-1185">Reference proteome</keyword>
<name>A0ABQ6N4N6_9STRA</name>
<keyword evidence="1" id="KW-0812">Transmembrane</keyword>
<accession>A0ABQ6N4N6</accession>
<evidence type="ECO:0000256" key="1">
    <source>
        <dbReference type="SAM" id="Phobius"/>
    </source>
</evidence>
<keyword evidence="1" id="KW-1133">Transmembrane helix</keyword>
<comment type="caution">
    <text evidence="2">The sequence shown here is derived from an EMBL/GenBank/DDBJ whole genome shotgun (WGS) entry which is preliminary data.</text>
</comment>
<organism evidence="2 3">
    <name type="scientific">Tetraparma gracilis</name>
    <dbReference type="NCBI Taxonomy" id="2962635"/>
    <lineage>
        <taxon>Eukaryota</taxon>
        <taxon>Sar</taxon>
        <taxon>Stramenopiles</taxon>
        <taxon>Ochrophyta</taxon>
        <taxon>Bolidophyceae</taxon>
        <taxon>Parmales</taxon>
        <taxon>Triparmaceae</taxon>
        <taxon>Tetraparma</taxon>
    </lineage>
</organism>
<gene>
    <name evidence="2" type="ORF">TeGR_g5572</name>
</gene>
<dbReference type="Proteomes" id="UP001165060">
    <property type="component" value="Unassembled WGS sequence"/>
</dbReference>
<feature type="transmembrane region" description="Helical" evidence="1">
    <location>
        <begin position="323"/>
        <end position="342"/>
    </location>
</feature>
<protein>
    <submittedName>
        <fullName evidence="2">Uncharacterized protein</fullName>
    </submittedName>
</protein>
<keyword evidence="1" id="KW-0472">Membrane</keyword>
<dbReference type="EMBL" id="BRYB01002177">
    <property type="protein sequence ID" value="GMI40731.1"/>
    <property type="molecule type" value="Genomic_DNA"/>
</dbReference>
<evidence type="ECO:0000313" key="2">
    <source>
        <dbReference type="EMBL" id="GMI40731.1"/>
    </source>
</evidence>
<evidence type="ECO:0000313" key="3">
    <source>
        <dbReference type="Proteomes" id="UP001165060"/>
    </source>
</evidence>